<comment type="similarity">
    <text evidence="2">Belongs to the binding-protein-dependent transport system permease family. CysTW subfamily.</text>
</comment>
<evidence type="ECO:0000256" key="8">
    <source>
        <dbReference type="RuleBase" id="RU363032"/>
    </source>
</evidence>
<feature type="transmembrane region" description="Helical" evidence="8">
    <location>
        <begin position="455"/>
        <end position="476"/>
    </location>
</feature>
<evidence type="ECO:0000256" key="4">
    <source>
        <dbReference type="ARBA" id="ARBA00022475"/>
    </source>
</evidence>
<dbReference type="InterPro" id="IPR000515">
    <property type="entry name" value="MetI-like"/>
</dbReference>
<dbReference type="RefSeq" id="WP_181061979.1">
    <property type="nucleotide sequence ID" value="NZ_JACDTY010000033.1"/>
</dbReference>
<feature type="transmembrane region" description="Helical" evidence="8">
    <location>
        <begin position="147"/>
        <end position="169"/>
    </location>
</feature>
<evidence type="ECO:0000256" key="3">
    <source>
        <dbReference type="ARBA" id="ARBA00022448"/>
    </source>
</evidence>
<evidence type="ECO:0000256" key="1">
    <source>
        <dbReference type="ARBA" id="ARBA00004651"/>
    </source>
</evidence>
<evidence type="ECO:0000256" key="6">
    <source>
        <dbReference type="ARBA" id="ARBA00022989"/>
    </source>
</evidence>
<feature type="transmembrane region" description="Helical" evidence="8">
    <location>
        <begin position="419"/>
        <end position="443"/>
    </location>
</feature>
<feature type="transmembrane region" description="Helical" evidence="8">
    <location>
        <begin position="328"/>
        <end position="359"/>
    </location>
</feature>
<feature type="transmembrane region" description="Helical" evidence="8">
    <location>
        <begin position="95"/>
        <end position="119"/>
    </location>
</feature>
<evidence type="ECO:0000313" key="11">
    <source>
        <dbReference type="Proteomes" id="UP000558284"/>
    </source>
</evidence>
<dbReference type="CDD" id="cd06261">
    <property type="entry name" value="TM_PBP2"/>
    <property type="match status" value="2"/>
</dbReference>
<comment type="subcellular location">
    <subcellularLocation>
        <location evidence="1 8">Cell membrane</location>
        <topology evidence="1 8">Multi-pass membrane protein</topology>
    </subcellularLocation>
</comment>
<evidence type="ECO:0000256" key="2">
    <source>
        <dbReference type="ARBA" id="ARBA00007069"/>
    </source>
</evidence>
<feature type="transmembrane region" description="Helical" evidence="8">
    <location>
        <begin position="249"/>
        <end position="269"/>
    </location>
</feature>
<dbReference type="PANTHER" id="PTHR42929:SF5">
    <property type="entry name" value="ABC TRANSPORTER PERMEASE PROTEIN"/>
    <property type="match status" value="1"/>
</dbReference>
<keyword evidence="11" id="KW-1185">Reference proteome</keyword>
<dbReference type="Proteomes" id="UP000558284">
    <property type="component" value="Unassembled WGS sequence"/>
</dbReference>
<keyword evidence="5 8" id="KW-0812">Transmembrane</keyword>
<keyword evidence="7 8" id="KW-0472">Membrane</keyword>
<dbReference type="Gene3D" id="1.10.3720.10">
    <property type="entry name" value="MetI-like"/>
    <property type="match status" value="2"/>
</dbReference>
<keyword evidence="3 8" id="KW-0813">Transport</keyword>
<name>A0A838BF11_9HYPH</name>
<feature type="transmembrane region" description="Helical" evidence="8">
    <location>
        <begin position="60"/>
        <end position="83"/>
    </location>
</feature>
<gene>
    <name evidence="10" type="ORF">H0241_33345</name>
</gene>
<dbReference type="InterPro" id="IPR035906">
    <property type="entry name" value="MetI-like_sf"/>
</dbReference>
<feature type="transmembrane region" description="Helical" evidence="8">
    <location>
        <begin position="12"/>
        <end position="40"/>
    </location>
</feature>
<feature type="transmembrane region" description="Helical" evidence="8">
    <location>
        <begin position="379"/>
        <end position="407"/>
    </location>
</feature>
<reference evidence="10 11" key="1">
    <citation type="submission" date="2020-07" db="EMBL/GenBank/DDBJ databases">
        <title>Definition of the novel symbiovar canariense within Mesorhizobium novociceri, a new species of genus Mesorhizobium nodulating Cicer canariense in the Caldera de Taburiente National Park (La Palma, Canary Islands).</title>
        <authorList>
            <person name="Leon-Barrios M."/>
            <person name="Perez-Yepez J."/>
            <person name="Flores-Felix J.D."/>
            <person name="Ramirez-Baena M.H."/>
            <person name="Pulido-Suarez L."/>
            <person name="Igual J.M."/>
            <person name="Velazquez E."/>
            <person name="Peix A."/>
        </authorList>
    </citation>
    <scope>NUCLEOTIDE SEQUENCE [LARGE SCALE GENOMIC DNA]</scope>
    <source>
        <strain evidence="10 11">CCANP35</strain>
    </source>
</reference>
<protein>
    <submittedName>
        <fullName evidence="10">ABC transporter permease subunit</fullName>
    </submittedName>
</protein>
<dbReference type="AlphaFoldDB" id="A0A838BF11"/>
<evidence type="ECO:0000256" key="7">
    <source>
        <dbReference type="ARBA" id="ARBA00023136"/>
    </source>
</evidence>
<keyword evidence="4" id="KW-1003">Cell membrane</keyword>
<feature type="domain" description="ABC transmembrane type-1" evidence="9">
    <location>
        <begin position="384"/>
        <end position="572"/>
    </location>
</feature>
<dbReference type="PROSITE" id="PS50928">
    <property type="entry name" value="ABC_TM1"/>
    <property type="match status" value="2"/>
</dbReference>
<feature type="transmembrane region" description="Helical" evidence="8">
    <location>
        <begin position="497"/>
        <end position="518"/>
    </location>
</feature>
<dbReference type="GO" id="GO:0055085">
    <property type="term" value="P:transmembrane transport"/>
    <property type="evidence" value="ECO:0007669"/>
    <property type="project" value="InterPro"/>
</dbReference>
<dbReference type="SUPFAM" id="SSF161098">
    <property type="entry name" value="MetI-like"/>
    <property type="match status" value="2"/>
</dbReference>
<comment type="caution">
    <text evidence="10">The sequence shown here is derived from an EMBL/GenBank/DDBJ whole genome shotgun (WGS) entry which is preliminary data.</text>
</comment>
<evidence type="ECO:0000259" key="9">
    <source>
        <dbReference type="PROSITE" id="PS50928"/>
    </source>
</evidence>
<evidence type="ECO:0000256" key="5">
    <source>
        <dbReference type="ARBA" id="ARBA00022692"/>
    </source>
</evidence>
<keyword evidence="6 8" id="KW-1133">Transmembrane helix</keyword>
<dbReference type="Pfam" id="PF00528">
    <property type="entry name" value="BPD_transp_1"/>
    <property type="match status" value="2"/>
</dbReference>
<proteinExistence type="inferred from homology"/>
<dbReference type="EMBL" id="JACDTY010000033">
    <property type="protein sequence ID" value="MBA1145075.1"/>
    <property type="molecule type" value="Genomic_DNA"/>
</dbReference>
<feature type="transmembrane region" description="Helical" evidence="8">
    <location>
        <begin position="555"/>
        <end position="577"/>
    </location>
</feature>
<feature type="domain" description="ABC transmembrane type-1" evidence="9">
    <location>
        <begin position="61"/>
        <end position="267"/>
    </location>
</feature>
<dbReference type="GO" id="GO:0005886">
    <property type="term" value="C:plasma membrane"/>
    <property type="evidence" value="ECO:0007669"/>
    <property type="project" value="UniProtKB-SubCell"/>
</dbReference>
<organism evidence="10 11">
    <name type="scientific">Mesorhizobium neociceri</name>
    <dbReference type="NCBI Taxonomy" id="1307853"/>
    <lineage>
        <taxon>Bacteria</taxon>
        <taxon>Pseudomonadati</taxon>
        <taxon>Pseudomonadota</taxon>
        <taxon>Alphaproteobacteria</taxon>
        <taxon>Hyphomicrobiales</taxon>
        <taxon>Phyllobacteriaceae</taxon>
        <taxon>Mesorhizobium</taxon>
    </lineage>
</organism>
<sequence length="592" mass="64319">MKTLREFGRMPIALTGPALAVLLIVFGIPIVQLFLISFNAPAFSIANYEAFFGPPANVRVLLQTIEISVVATAICLLIAYPTAYLIAAASKRLRMALIVLVLVPYLTSGLVRTYAWIVILGDGGLINNLLLDHGLISSPRPLIYNRMAVYIGMVHIMLPMMILPLVSVMMGIDKSLMSAARSMGARPSTAFWRVFFPLSMPGVRSGCLLVFVICLGFYITPAALGGLGDAMLSTFIASQVRSSFDMGRLAASAFVLLTVAIVMLAIVGLDLSGTSRRTVQPSLKSRHSLSPLFAMMKRFVGEFFIPYRAKRWMAQLYRAGGDSRWLQLVGVTFLVLVMCYLLFPELLVVIMSFSAGKYLEFPPSGFSLQWYRSFFGNPAWYAAAWTSTQVGVMVAILSTIVGTLAAVGLNRTLPHLRSFLTMVMLAPITFPVIIVGIATYLGLVKLGLLGSMTGIVLAHTIGAIGYVVVIVSASLANFDPQLEQAAMSMRAGPLQTFIRVTLPLIRPGIIGGAVFAFLHSFDEVVITSLVAGISMRTLPLKMWEDIRHQIDPTIAAVATLLILLPLFILMILFVTGWRSTLGLQRARPATAA</sequence>
<dbReference type="PANTHER" id="PTHR42929">
    <property type="entry name" value="INNER MEMBRANE ABC TRANSPORTER PERMEASE PROTEIN YDCU-RELATED-RELATED"/>
    <property type="match status" value="1"/>
</dbReference>
<evidence type="ECO:0000313" key="10">
    <source>
        <dbReference type="EMBL" id="MBA1145075.1"/>
    </source>
</evidence>
<accession>A0A838BF11</accession>